<feature type="signal peptide" evidence="2">
    <location>
        <begin position="1"/>
        <end position="23"/>
    </location>
</feature>
<feature type="transmembrane region" description="Helical" evidence="1">
    <location>
        <begin position="453"/>
        <end position="476"/>
    </location>
</feature>
<dbReference type="Pfam" id="PF16980">
    <property type="entry name" value="CitMHS_2"/>
    <property type="match status" value="1"/>
</dbReference>
<feature type="transmembrane region" description="Helical" evidence="1">
    <location>
        <begin position="247"/>
        <end position="270"/>
    </location>
</feature>
<proteinExistence type="predicted"/>
<feature type="transmembrane region" description="Helical" evidence="1">
    <location>
        <begin position="129"/>
        <end position="152"/>
    </location>
</feature>
<feature type="transmembrane region" description="Helical" evidence="1">
    <location>
        <begin position="369"/>
        <end position="390"/>
    </location>
</feature>
<reference evidence="3 4" key="1">
    <citation type="submission" date="2023-07" db="EMBL/GenBank/DDBJ databases">
        <title>Genomic Encyclopedia of Type Strains, Phase IV (KMG-IV): sequencing the most valuable type-strain genomes for metagenomic binning, comparative biology and taxonomic classification.</title>
        <authorList>
            <person name="Goeker M."/>
        </authorList>
    </citation>
    <scope>NUCLEOTIDE SEQUENCE [LARGE SCALE GENOMIC DNA]</scope>
    <source>
        <strain evidence="3 4">DSM 19619</strain>
    </source>
</reference>
<feature type="transmembrane region" description="Helical" evidence="1">
    <location>
        <begin position="410"/>
        <end position="433"/>
    </location>
</feature>
<feature type="transmembrane region" description="Helical" evidence="1">
    <location>
        <begin position="207"/>
        <end position="226"/>
    </location>
</feature>
<gene>
    <name evidence="3" type="ORF">QO011_001155</name>
</gene>
<protein>
    <submittedName>
        <fullName evidence="3">Na+/H+ antiporter NhaD/arsenite permease-like protein</fullName>
    </submittedName>
</protein>
<dbReference type="RefSeq" id="WP_307268846.1">
    <property type="nucleotide sequence ID" value="NZ_JAUSVX010000001.1"/>
</dbReference>
<keyword evidence="1" id="KW-0812">Transmembrane</keyword>
<feature type="transmembrane region" description="Helical" evidence="1">
    <location>
        <begin position="98"/>
        <end position="117"/>
    </location>
</feature>
<feature type="transmembrane region" description="Helical" evidence="1">
    <location>
        <begin position="33"/>
        <end position="55"/>
    </location>
</feature>
<keyword evidence="1" id="KW-1133">Transmembrane helix</keyword>
<feature type="transmembrane region" description="Helical" evidence="1">
    <location>
        <begin position="164"/>
        <end position="187"/>
    </location>
</feature>
<keyword evidence="4" id="KW-1185">Reference proteome</keyword>
<comment type="caution">
    <text evidence="3">The sequence shown here is derived from an EMBL/GenBank/DDBJ whole genome shotgun (WGS) entry which is preliminary data.</text>
</comment>
<evidence type="ECO:0000313" key="4">
    <source>
        <dbReference type="Proteomes" id="UP001242480"/>
    </source>
</evidence>
<dbReference type="InterPro" id="IPR031566">
    <property type="entry name" value="CitMHS_2"/>
</dbReference>
<organism evidence="3 4">
    <name type="scientific">Labrys wisconsinensis</name>
    <dbReference type="NCBI Taxonomy" id="425677"/>
    <lineage>
        <taxon>Bacteria</taxon>
        <taxon>Pseudomonadati</taxon>
        <taxon>Pseudomonadota</taxon>
        <taxon>Alphaproteobacteria</taxon>
        <taxon>Hyphomicrobiales</taxon>
        <taxon>Xanthobacteraceae</taxon>
        <taxon>Labrys</taxon>
    </lineage>
</organism>
<feature type="transmembrane region" description="Helical" evidence="1">
    <location>
        <begin position="290"/>
        <end position="307"/>
    </location>
</feature>
<evidence type="ECO:0000256" key="2">
    <source>
        <dbReference type="SAM" id="SignalP"/>
    </source>
</evidence>
<evidence type="ECO:0000256" key="1">
    <source>
        <dbReference type="SAM" id="Phobius"/>
    </source>
</evidence>
<dbReference type="EMBL" id="JAUSVX010000001">
    <property type="protein sequence ID" value="MDQ0468160.1"/>
    <property type="molecule type" value="Genomic_DNA"/>
</dbReference>
<keyword evidence="2" id="KW-0732">Signal</keyword>
<name>A0ABU0J1N1_9HYPH</name>
<dbReference type="Proteomes" id="UP001242480">
    <property type="component" value="Unassembled WGS sequence"/>
</dbReference>
<sequence length="477" mass="50675">MRTATTTTAAAAILAALPAPAWAAEAIDGAGLSLAWAVPFAGLLLSIALGPLVAARFWHHHYGKITLGWALAAAVPLAFVFGTGPASQAIAHALLLEYIPFIVLLFALFTMAGGVLVRGNIHGSPATNTALLAIGAVCASLIGTTGASMILIRPMIRANDDRRHNVHVVVFFIFLVSNIGGSLTPLGDPPLFVGFLRGVDFFWTTRHLALETLFVAGTVLAVFFLLDSWLYRREGVMPRDPTPDTPALALLGSANFLLIGGVIAAILMSALWKPGLAVEVLGNRLEVQNLARDAILLVLALVSLKITRREWREENRFDWEPIREVAKIFAGIFVCIVPVLAMLTAGKHGALSALVALVSHADGSPNTAAYFWLTGVLSSFLDNVPTYLVFFELAGGDARTLMGYVPGQEAMAATLAAISSGAVFMGANTYIGNAPNFMVYAIARQGGVKMPSFFGYMLWSGLVLLPIFAVATLLFFA</sequence>
<keyword evidence="1" id="KW-0472">Membrane</keyword>
<accession>A0ABU0J1N1</accession>
<evidence type="ECO:0000313" key="3">
    <source>
        <dbReference type="EMBL" id="MDQ0468160.1"/>
    </source>
</evidence>
<feature type="chain" id="PRO_5045959907" evidence="2">
    <location>
        <begin position="24"/>
        <end position="477"/>
    </location>
</feature>
<feature type="transmembrane region" description="Helical" evidence="1">
    <location>
        <begin position="328"/>
        <end position="349"/>
    </location>
</feature>